<proteinExistence type="predicted"/>
<organism evidence="1">
    <name type="scientific">marine sediment metagenome</name>
    <dbReference type="NCBI Taxonomy" id="412755"/>
    <lineage>
        <taxon>unclassified sequences</taxon>
        <taxon>metagenomes</taxon>
        <taxon>ecological metagenomes</taxon>
    </lineage>
</organism>
<dbReference type="AlphaFoldDB" id="A0A0F8XQW5"/>
<protein>
    <submittedName>
        <fullName evidence="1">Uncharacterized protein</fullName>
    </submittedName>
</protein>
<reference evidence="1" key="1">
    <citation type="journal article" date="2015" name="Nature">
        <title>Complex archaea that bridge the gap between prokaryotes and eukaryotes.</title>
        <authorList>
            <person name="Spang A."/>
            <person name="Saw J.H."/>
            <person name="Jorgensen S.L."/>
            <person name="Zaremba-Niedzwiedzka K."/>
            <person name="Martijn J."/>
            <person name="Lind A.E."/>
            <person name="van Eijk R."/>
            <person name="Schleper C."/>
            <person name="Guy L."/>
            <person name="Ettema T.J."/>
        </authorList>
    </citation>
    <scope>NUCLEOTIDE SEQUENCE</scope>
</reference>
<gene>
    <name evidence="1" type="ORF">LCGC14_2913870</name>
</gene>
<evidence type="ECO:0000313" key="1">
    <source>
        <dbReference type="EMBL" id="KKK71442.1"/>
    </source>
</evidence>
<accession>A0A0F8XQW5</accession>
<sequence length="151" mass="17000">MANQVYIIYEKTSPFSGWIRFYGVVDMSRSPDGSTKAEHLTRLATKYPDTATYFFPLDTSIDPEVQKFDQATSTLVDLFDENGVLIDSVDITPKAQAVLDAAEKEQDIIDNLPSWSQVEANINNIGSMDDAKAFILKLARVVYWDVKNRPD</sequence>
<comment type="caution">
    <text evidence="1">The sequence shown here is derived from an EMBL/GenBank/DDBJ whole genome shotgun (WGS) entry which is preliminary data.</text>
</comment>
<dbReference type="EMBL" id="LAZR01057733">
    <property type="protein sequence ID" value="KKK71442.1"/>
    <property type="molecule type" value="Genomic_DNA"/>
</dbReference>
<name>A0A0F8XQW5_9ZZZZ</name>